<gene>
    <name evidence="9" type="primary">thrC</name>
    <name evidence="8" type="ORF">DQL93_02325</name>
    <name evidence="9" type="ORF">LOB85_03830</name>
</gene>
<dbReference type="AlphaFoldDB" id="A0A061C2D6"/>
<evidence type="ECO:0000259" key="7">
    <source>
        <dbReference type="Pfam" id="PF14821"/>
    </source>
</evidence>
<feature type="domain" description="Threonine synthase N-terminal" evidence="7">
    <location>
        <begin position="3"/>
        <end position="80"/>
    </location>
</feature>
<dbReference type="InterPro" id="IPR037158">
    <property type="entry name" value="Thr_synth_N_sf"/>
</dbReference>
<dbReference type="Proteomes" id="UP001200334">
    <property type="component" value="Unassembled WGS sequence"/>
</dbReference>
<comment type="similarity">
    <text evidence="2">Belongs to the threonine synthase family.</text>
</comment>
<keyword evidence="3 5" id="KW-0663">Pyridoxal phosphate</keyword>
<dbReference type="CDD" id="cd01560">
    <property type="entry name" value="Thr-synth_2"/>
    <property type="match status" value="1"/>
</dbReference>
<dbReference type="RefSeq" id="WP_016396828.1">
    <property type="nucleotide sequence ID" value="NZ_BJLO01000035.1"/>
</dbReference>
<organism evidence="8">
    <name type="scientific">Lactobacillus delbrueckii subsp. lactis</name>
    <dbReference type="NCBI Taxonomy" id="29397"/>
    <lineage>
        <taxon>Bacteria</taxon>
        <taxon>Bacillati</taxon>
        <taxon>Bacillota</taxon>
        <taxon>Bacilli</taxon>
        <taxon>Lactobacillales</taxon>
        <taxon>Lactobacillaceae</taxon>
        <taxon>Lactobacillus</taxon>
    </lineage>
</organism>
<name>A0A061C2D6_LACDL</name>
<feature type="domain" description="Tryptophan synthase beta chain-like PALP" evidence="6">
    <location>
        <begin position="103"/>
        <end position="419"/>
    </location>
</feature>
<comment type="cofactor">
    <cofactor evidence="1 5">
        <name>pyridoxal 5'-phosphate</name>
        <dbReference type="ChEBI" id="CHEBI:597326"/>
    </cofactor>
</comment>
<evidence type="ECO:0000256" key="2">
    <source>
        <dbReference type="ARBA" id="ARBA00005517"/>
    </source>
</evidence>
<dbReference type="EMBL" id="CP031023">
    <property type="protein sequence ID" value="AZA15554.1"/>
    <property type="molecule type" value="Genomic_DNA"/>
</dbReference>
<evidence type="ECO:0000256" key="3">
    <source>
        <dbReference type="ARBA" id="ARBA00022898"/>
    </source>
</evidence>
<evidence type="ECO:0000256" key="4">
    <source>
        <dbReference type="NCBIfam" id="TIGR00260"/>
    </source>
</evidence>
<dbReference type="EC" id="4.2.3.1" evidence="4"/>
<dbReference type="GO" id="GO:0004795">
    <property type="term" value="F:threonine synthase activity"/>
    <property type="evidence" value="ECO:0007669"/>
    <property type="project" value="UniProtKB-UniRule"/>
</dbReference>
<dbReference type="OrthoDB" id="9763107at2"/>
<dbReference type="EMBL" id="JAJNUY010000011">
    <property type="protein sequence ID" value="MCD5563281.1"/>
    <property type="molecule type" value="Genomic_DNA"/>
</dbReference>
<dbReference type="InterPro" id="IPR001926">
    <property type="entry name" value="TrpB-like_PALP"/>
</dbReference>
<dbReference type="InterPro" id="IPR036052">
    <property type="entry name" value="TrpB-like_PALP_sf"/>
</dbReference>
<dbReference type="NCBIfam" id="TIGR00260">
    <property type="entry name" value="thrC"/>
    <property type="match status" value="1"/>
</dbReference>
<evidence type="ECO:0000313" key="8">
    <source>
        <dbReference type="EMBL" id="AZA15554.1"/>
    </source>
</evidence>
<evidence type="ECO:0000313" key="9">
    <source>
        <dbReference type="EMBL" id="MCD5563281.1"/>
    </source>
</evidence>
<dbReference type="Gene3D" id="3.90.1380.10">
    <property type="entry name" value="Threonine synthase, N-terminal domain"/>
    <property type="match status" value="1"/>
</dbReference>
<dbReference type="PANTHER" id="PTHR43515">
    <property type="entry name" value="THREONINE SYNTHASE-LIKE 1"/>
    <property type="match status" value="1"/>
</dbReference>
<dbReference type="SUPFAM" id="SSF53686">
    <property type="entry name" value="Tryptophan synthase beta subunit-like PLP-dependent enzymes"/>
    <property type="match status" value="1"/>
</dbReference>
<dbReference type="PANTHER" id="PTHR43515:SF1">
    <property type="entry name" value="THREONINE SYNTHASE-LIKE 1"/>
    <property type="match status" value="1"/>
</dbReference>
<keyword evidence="8" id="KW-0456">Lyase</keyword>
<dbReference type="Gene3D" id="3.40.50.1100">
    <property type="match status" value="2"/>
</dbReference>
<dbReference type="Pfam" id="PF00291">
    <property type="entry name" value="PALP"/>
    <property type="match status" value="1"/>
</dbReference>
<evidence type="ECO:0000259" key="6">
    <source>
        <dbReference type="Pfam" id="PF00291"/>
    </source>
</evidence>
<evidence type="ECO:0000256" key="1">
    <source>
        <dbReference type="ARBA" id="ARBA00001933"/>
    </source>
</evidence>
<reference evidence="8" key="1">
    <citation type="submission" date="2018-07" db="EMBL/GenBank/DDBJ databases">
        <authorList>
            <person name="Somerville V."/>
        </authorList>
    </citation>
    <scope>NUCLEOTIDE SEQUENCE</scope>
    <source>
        <strain evidence="8">NWC_2_2</strain>
    </source>
</reference>
<evidence type="ECO:0000313" key="10">
    <source>
        <dbReference type="Proteomes" id="UP001200334"/>
    </source>
</evidence>
<accession>A0A061C2D6</accession>
<evidence type="ECO:0000256" key="5">
    <source>
        <dbReference type="PIRSR" id="PIRSR604450-51"/>
    </source>
</evidence>
<dbReference type="Pfam" id="PF14821">
    <property type="entry name" value="Thr_synth_N"/>
    <property type="match status" value="1"/>
</dbReference>
<dbReference type="GO" id="GO:0005737">
    <property type="term" value="C:cytoplasm"/>
    <property type="evidence" value="ECO:0007669"/>
    <property type="project" value="TreeGrafter"/>
</dbReference>
<proteinExistence type="inferred from homology"/>
<dbReference type="GO" id="GO:0009088">
    <property type="term" value="P:threonine biosynthetic process"/>
    <property type="evidence" value="ECO:0007669"/>
    <property type="project" value="UniProtKB-UniRule"/>
</dbReference>
<reference evidence="9 10" key="2">
    <citation type="submission" date="2021-12" db="EMBL/GenBank/DDBJ databases">
        <title>Antimicrobial susceptibility of Lactobacillus delbrueckii subsp. lactis obtained from milk products and other habitats.</title>
        <authorList>
            <person name="Shani N."/>
        </authorList>
    </citation>
    <scope>NUCLEOTIDE SEQUENCE [LARGE SCALE GENOMIC DNA]</scope>
    <source>
        <strain evidence="9 10">FAM 21755</strain>
    </source>
</reference>
<feature type="modified residue" description="N6-(pyridoxal phosphate)lysine" evidence="5">
    <location>
        <position position="113"/>
    </location>
</feature>
<sequence>MIYRSTRSQGQEVTAVQAIVQGLSPDGGLFVPKEFPAPFSAAALKEIFALPYQDMAKKILALFLTDYSAEQLAEIVKGAYGQQWDDDRIAPLTDKKAGNYYLELFHGPTLAFKDVALQCLPRLMKTALENSDDHRGIVILTATSGDTGTAAMRGFQSLAKTRVIVFYPYQGVAPIQLKQMLSENSDNTVAVAVEGNFDQAQTRVKQIFNDPDMNSLLADHDLTFSSANSMNVGRLLPQVIYYFAAYKQLLDQEAISFGDPVNFSVPTGNFGDILAGYYAQKLGLPVGRLICASNKNNVLTDFFKTGKYDKKRDFYVTNSPSMDILVSSNLERLLFDLCQDPATVKSLMEQLNTKGEYQLPEDMQKKLSSFWADYATPEEIEGEIKRVYEESGYVIDPHTAVASLAAKRFKEEDDKPTVVLSTASPYKFPETVYHAISGQNVKEKGLPALKELTDLTGPAPKAMEAFLGHSSREIVIPADNMADEVKRQLDLD</sequence>
<dbReference type="InterPro" id="IPR029144">
    <property type="entry name" value="Thr_synth_N"/>
</dbReference>
<protein>
    <recommendedName>
        <fullName evidence="4">Threonine synthase</fullName>
        <ecNumber evidence="4">4.2.3.1</ecNumber>
    </recommendedName>
</protein>
<dbReference type="InterPro" id="IPR004450">
    <property type="entry name" value="Thr_synthase-like"/>
</dbReference>